<evidence type="ECO:0000256" key="1">
    <source>
        <dbReference type="SAM" id="MobiDB-lite"/>
    </source>
</evidence>
<dbReference type="Proteomes" id="UP001152320">
    <property type="component" value="Unassembled WGS sequence"/>
</dbReference>
<organism evidence="3 4">
    <name type="scientific">Holothuria leucospilota</name>
    <name type="common">Black long sea cucumber</name>
    <name type="synonym">Mertensiothuria leucospilota</name>
    <dbReference type="NCBI Taxonomy" id="206669"/>
    <lineage>
        <taxon>Eukaryota</taxon>
        <taxon>Metazoa</taxon>
        <taxon>Echinodermata</taxon>
        <taxon>Eleutherozoa</taxon>
        <taxon>Echinozoa</taxon>
        <taxon>Holothuroidea</taxon>
        <taxon>Aspidochirotacea</taxon>
        <taxon>Aspidochirotida</taxon>
        <taxon>Holothuriidae</taxon>
        <taxon>Holothuria</taxon>
    </lineage>
</organism>
<feature type="chain" id="PRO_5040246668" evidence="2">
    <location>
        <begin position="25"/>
        <end position="72"/>
    </location>
</feature>
<evidence type="ECO:0000313" key="4">
    <source>
        <dbReference type="Proteomes" id="UP001152320"/>
    </source>
</evidence>
<proteinExistence type="predicted"/>
<feature type="region of interest" description="Disordered" evidence="1">
    <location>
        <begin position="36"/>
        <end position="55"/>
    </location>
</feature>
<evidence type="ECO:0000256" key="2">
    <source>
        <dbReference type="SAM" id="SignalP"/>
    </source>
</evidence>
<evidence type="ECO:0000313" key="3">
    <source>
        <dbReference type="EMBL" id="KAJ8017576.1"/>
    </source>
</evidence>
<feature type="compositionally biased region" description="Basic and acidic residues" evidence="1">
    <location>
        <begin position="38"/>
        <end position="49"/>
    </location>
</feature>
<comment type="caution">
    <text evidence="3">The sequence shown here is derived from an EMBL/GenBank/DDBJ whole genome shotgun (WGS) entry which is preliminary data.</text>
</comment>
<gene>
    <name evidence="3" type="ORF">HOLleu_44915</name>
</gene>
<sequence>MHCTGFCSIGHIAHLWCLINRILAWGLMVRQARQAFSSKEKLKPKKELKVQANPNKPVNHQLANHLQLKIKE</sequence>
<dbReference type="AlphaFoldDB" id="A0A9Q0Y9Z6"/>
<name>A0A9Q0Y9Z6_HOLLE</name>
<feature type="signal peptide" evidence="2">
    <location>
        <begin position="1"/>
        <end position="24"/>
    </location>
</feature>
<protein>
    <submittedName>
        <fullName evidence="3">Uncharacterized protein</fullName>
    </submittedName>
</protein>
<keyword evidence="4" id="KW-1185">Reference proteome</keyword>
<accession>A0A9Q0Y9Z6</accession>
<keyword evidence="2" id="KW-0732">Signal</keyword>
<reference evidence="3" key="1">
    <citation type="submission" date="2021-10" db="EMBL/GenBank/DDBJ databases">
        <title>Tropical sea cucumber genome reveals ecological adaptation and Cuvierian tubules defense mechanism.</title>
        <authorList>
            <person name="Chen T."/>
        </authorList>
    </citation>
    <scope>NUCLEOTIDE SEQUENCE</scope>
    <source>
        <strain evidence="3">Nanhai2018</strain>
        <tissue evidence="3">Muscle</tissue>
    </source>
</reference>
<dbReference type="EMBL" id="JAIZAY010001446">
    <property type="protein sequence ID" value="KAJ8017576.1"/>
    <property type="molecule type" value="Genomic_DNA"/>
</dbReference>